<evidence type="ECO:0000259" key="2">
    <source>
        <dbReference type="Pfam" id="PF13248"/>
    </source>
</evidence>
<feature type="domain" description="Putative zinc-ribbon" evidence="2">
    <location>
        <begin position="4"/>
        <end position="27"/>
    </location>
</feature>
<comment type="caution">
    <text evidence="3">The sequence shown here is derived from an EMBL/GenBank/DDBJ whole genome shotgun (WGS) entry which is preliminary data.</text>
</comment>
<proteinExistence type="predicted"/>
<sequence length="65" mass="6994">MALRPCPECGHSVSNKAESCPNCGYPFIVKQDFSEPISEYEEGSGLTFWGVVGAVIVAVIILSIF</sequence>
<keyword evidence="1" id="KW-0812">Transmembrane</keyword>
<accession>A0ABS6JQQ6</accession>
<organism evidence="3 4">
    <name type="scientific">Evansella alkalicola</name>
    <dbReference type="NCBI Taxonomy" id="745819"/>
    <lineage>
        <taxon>Bacteria</taxon>
        <taxon>Bacillati</taxon>
        <taxon>Bacillota</taxon>
        <taxon>Bacilli</taxon>
        <taxon>Bacillales</taxon>
        <taxon>Bacillaceae</taxon>
        <taxon>Evansella</taxon>
    </lineage>
</organism>
<protein>
    <submittedName>
        <fullName evidence="3">Zinc-ribbon domain-containing protein</fullName>
    </submittedName>
</protein>
<gene>
    <name evidence="3" type="ORF">KS407_05400</name>
</gene>
<feature type="transmembrane region" description="Helical" evidence="1">
    <location>
        <begin position="46"/>
        <end position="64"/>
    </location>
</feature>
<keyword evidence="4" id="KW-1185">Reference proteome</keyword>
<evidence type="ECO:0000313" key="3">
    <source>
        <dbReference type="EMBL" id="MBU9720883.1"/>
    </source>
</evidence>
<dbReference type="InterPro" id="IPR059113">
    <property type="entry name" value="Znf_ribbon"/>
</dbReference>
<dbReference type="EMBL" id="JAHQCR010000023">
    <property type="protein sequence ID" value="MBU9720883.1"/>
    <property type="molecule type" value="Genomic_DNA"/>
</dbReference>
<keyword evidence="1" id="KW-0472">Membrane</keyword>
<keyword evidence="1" id="KW-1133">Transmembrane helix</keyword>
<name>A0ABS6JQQ6_9BACI</name>
<evidence type="ECO:0000313" key="4">
    <source>
        <dbReference type="Proteomes" id="UP000790580"/>
    </source>
</evidence>
<dbReference type="RefSeq" id="WP_088074058.1">
    <property type="nucleotide sequence ID" value="NZ_JAHQCR010000023.1"/>
</dbReference>
<dbReference type="Pfam" id="PF13248">
    <property type="entry name" value="Zn_ribbon_3"/>
    <property type="match status" value="1"/>
</dbReference>
<evidence type="ECO:0000256" key="1">
    <source>
        <dbReference type="SAM" id="Phobius"/>
    </source>
</evidence>
<dbReference type="Proteomes" id="UP000790580">
    <property type="component" value="Unassembled WGS sequence"/>
</dbReference>
<reference evidence="3 4" key="1">
    <citation type="submission" date="2021-06" db="EMBL/GenBank/DDBJ databases">
        <title>Bacillus sp. RD4P76, an endophyte from a halophyte.</title>
        <authorList>
            <person name="Sun J.-Q."/>
        </authorList>
    </citation>
    <scope>NUCLEOTIDE SEQUENCE [LARGE SCALE GENOMIC DNA]</scope>
    <source>
        <strain evidence="3 4">JCM 17098</strain>
    </source>
</reference>